<comment type="caution">
    <text evidence="6">The sequence shown here is derived from an EMBL/GenBank/DDBJ whole genome shotgun (WGS) entry which is preliminary data.</text>
</comment>
<name>A0A4Q2UH37_9BACT</name>
<feature type="domain" description="CzcB-like barrel-sandwich hybrid" evidence="4">
    <location>
        <begin position="105"/>
        <end position="238"/>
    </location>
</feature>
<dbReference type="AlphaFoldDB" id="A0A4Q2UH37"/>
<dbReference type="PANTHER" id="PTHR30469">
    <property type="entry name" value="MULTIDRUG RESISTANCE PROTEIN MDTA"/>
    <property type="match status" value="1"/>
</dbReference>
<evidence type="ECO:0000313" key="7">
    <source>
        <dbReference type="Proteomes" id="UP000290407"/>
    </source>
</evidence>
<dbReference type="InterPro" id="IPR058647">
    <property type="entry name" value="BSH_CzcB-like"/>
</dbReference>
<evidence type="ECO:0000259" key="5">
    <source>
        <dbReference type="Pfam" id="PF25989"/>
    </source>
</evidence>
<dbReference type="InterPro" id="IPR058637">
    <property type="entry name" value="YknX-like_C"/>
</dbReference>
<reference evidence="6 7" key="1">
    <citation type="submission" date="2019-01" db="EMBL/GenBank/DDBJ databases">
        <title>Spirosoma flava sp. nov., a propanil-degrading bacterium isolated from herbicide-contaminated soil.</title>
        <authorList>
            <person name="Zhang L."/>
            <person name="Jiang J.-D."/>
        </authorList>
    </citation>
    <scope>NUCLEOTIDE SEQUENCE [LARGE SCALE GENOMIC DNA]</scope>
    <source>
        <strain evidence="6 7">TY50</strain>
    </source>
</reference>
<feature type="domain" description="YknX-like C-terminal permuted SH3-like" evidence="5">
    <location>
        <begin position="335"/>
        <end position="401"/>
    </location>
</feature>
<dbReference type="Gene3D" id="2.40.420.20">
    <property type="match status" value="1"/>
</dbReference>
<organism evidence="6 7">
    <name type="scientific">Spirosoma sordidisoli</name>
    <dbReference type="NCBI Taxonomy" id="2502893"/>
    <lineage>
        <taxon>Bacteria</taxon>
        <taxon>Pseudomonadati</taxon>
        <taxon>Bacteroidota</taxon>
        <taxon>Cytophagia</taxon>
        <taxon>Cytophagales</taxon>
        <taxon>Cytophagaceae</taxon>
        <taxon>Spirosoma</taxon>
    </lineage>
</organism>
<dbReference type="SUPFAM" id="SSF111369">
    <property type="entry name" value="HlyD-like secretion proteins"/>
    <property type="match status" value="1"/>
</dbReference>
<dbReference type="Pfam" id="PF25973">
    <property type="entry name" value="BSH_CzcB"/>
    <property type="match status" value="1"/>
</dbReference>
<evidence type="ECO:0000256" key="1">
    <source>
        <dbReference type="ARBA" id="ARBA00009477"/>
    </source>
</evidence>
<gene>
    <name evidence="6" type="ORF">EQG79_28310</name>
</gene>
<proteinExistence type="inferred from homology"/>
<dbReference type="Pfam" id="PF25989">
    <property type="entry name" value="YknX_C"/>
    <property type="match status" value="1"/>
</dbReference>
<dbReference type="PANTHER" id="PTHR30469:SF37">
    <property type="entry name" value="RAGD PROTEIN"/>
    <property type="match status" value="1"/>
</dbReference>
<dbReference type="Gene3D" id="2.40.50.100">
    <property type="match status" value="1"/>
</dbReference>
<dbReference type="Proteomes" id="UP000290407">
    <property type="component" value="Unassembled WGS sequence"/>
</dbReference>
<sequence>MILRCYRPNRPTPCRWPTTPPINFIKNKLRPKRMKITPYSYVLALLGLGGFFQQCTSSESADKPHKKTTAEPTASAPAYQVGTVSRQRVSPSVQLPGQFRAYQEVSIYPRANGFVERVLVDRGSAVRRGQVLMILDAPETEERLVAARSNTLKAEVMLTASREHYRRLRASNKIPGSVSALDLETAQARLRSDSASVLGERANYRALTKLRDYLTVRAPFDGIITERNVHPGALVGSGAKMEGPMLVLQQQNRLRLVADIPETYSVGLREGSTVRFSVAAMPSREFTGKINRRSGSMNQQFRSETVEIDVANPTRTLRPGMFAELTLPTAGTPGALAVPTTAVVTSTERQYVIRVTDGRAQYVPVRRGQKAGPLTEVFGNLRADDRIIVNARDDIKEGIAVR</sequence>
<dbReference type="InterPro" id="IPR058792">
    <property type="entry name" value="Beta-barrel_RND_2"/>
</dbReference>
<accession>A0A4Q2UH37</accession>
<protein>
    <submittedName>
        <fullName evidence="6">Efflux RND transporter periplasmic adaptor subunit</fullName>
    </submittedName>
</protein>
<dbReference type="Gene3D" id="2.40.30.170">
    <property type="match status" value="1"/>
</dbReference>
<evidence type="ECO:0000259" key="3">
    <source>
        <dbReference type="Pfam" id="PF25954"/>
    </source>
</evidence>
<dbReference type="Gene3D" id="1.10.287.470">
    <property type="entry name" value="Helix hairpin bin"/>
    <property type="match status" value="1"/>
</dbReference>
<dbReference type="GO" id="GO:0015562">
    <property type="term" value="F:efflux transmembrane transporter activity"/>
    <property type="evidence" value="ECO:0007669"/>
    <property type="project" value="TreeGrafter"/>
</dbReference>
<feature type="region of interest" description="Disordered" evidence="2">
    <location>
        <begin position="57"/>
        <end position="83"/>
    </location>
</feature>
<dbReference type="EMBL" id="SBLB01000012">
    <property type="protein sequence ID" value="RYC66741.1"/>
    <property type="molecule type" value="Genomic_DNA"/>
</dbReference>
<dbReference type="NCBIfam" id="TIGR01730">
    <property type="entry name" value="RND_mfp"/>
    <property type="match status" value="1"/>
</dbReference>
<keyword evidence="7" id="KW-1185">Reference proteome</keyword>
<evidence type="ECO:0000259" key="4">
    <source>
        <dbReference type="Pfam" id="PF25973"/>
    </source>
</evidence>
<dbReference type="InterPro" id="IPR006143">
    <property type="entry name" value="RND_pump_MFP"/>
</dbReference>
<evidence type="ECO:0000313" key="6">
    <source>
        <dbReference type="EMBL" id="RYC66741.1"/>
    </source>
</evidence>
<dbReference type="GO" id="GO:1990281">
    <property type="term" value="C:efflux pump complex"/>
    <property type="evidence" value="ECO:0007669"/>
    <property type="project" value="TreeGrafter"/>
</dbReference>
<dbReference type="Pfam" id="PF25954">
    <property type="entry name" value="Beta-barrel_RND_2"/>
    <property type="match status" value="1"/>
</dbReference>
<evidence type="ECO:0000256" key="2">
    <source>
        <dbReference type="SAM" id="MobiDB-lite"/>
    </source>
</evidence>
<feature type="domain" description="CusB-like beta-barrel" evidence="3">
    <location>
        <begin position="256"/>
        <end position="329"/>
    </location>
</feature>
<comment type="similarity">
    <text evidence="1">Belongs to the membrane fusion protein (MFP) (TC 8.A.1) family.</text>
</comment>